<sequence>MTLLPKQHGFRRRYYTRAEIAAHNSGDDAWVSIDGNVFDLTELIAANRGTLTQPLVANAGKDLSHWFRNGQVKTYYDEIFVPTRQFLHVREGPATPWWQDEQLVVGKVGKSRKVRVVNTLTHQADVLEVCSEETLAEIQTRYVEYNAHATSYTWKQLARDSFRPMDMAKTLDEAGLKDPDLHHLNVDPDDYIPTLHVYFNDDLSEK</sequence>
<keyword evidence="4" id="KW-0479">Metal-binding</keyword>
<keyword evidence="12" id="KW-1185">Reference proteome</keyword>
<evidence type="ECO:0000313" key="11">
    <source>
        <dbReference type="EMBL" id="KAJ8612655.1"/>
    </source>
</evidence>
<evidence type="ECO:0000256" key="1">
    <source>
        <dbReference type="ARBA" id="ARBA00004430"/>
    </source>
</evidence>
<protein>
    <recommendedName>
        <fullName evidence="8">Cytochrome b5 domain-containing protein 1</fullName>
    </recommendedName>
</protein>
<keyword evidence="2" id="KW-0963">Cytoplasm</keyword>
<dbReference type="InterPro" id="IPR001199">
    <property type="entry name" value="Cyt_B5-like_heme/steroid-bd"/>
</dbReference>
<evidence type="ECO:0000313" key="12">
    <source>
        <dbReference type="Proteomes" id="UP001230188"/>
    </source>
</evidence>
<proteinExistence type="predicted"/>
<gene>
    <name evidence="11" type="ORF">CTAYLR_002105</name>
</gene>
<dbReference type="InterPro" id="IPR036400">
    <property type="entry name" value="Cyt_B5-like_heme/steroid_sf"/>
</dbReference>
<comment type="function">
    <text evidence="9">Radial spoke stalk protein that binds heme under oxidizing conditions. Required for the coordinated beating of multiple cilia maybe by functioning in a redox signaling pathway.</text>
</comment>
<feature type="domain" description="Cytochrome b5 heme-binding" evidence="10">
    <location>
        <begin position="12"/>
        <end position="67"/>
    </location>
</feature>
<reference evidence="11" key="1">
    <citation type="submission" date="2023-01" db="EMBL/GenBank/DDBJ databases">
        <title>Metagenome sequencing of chrysophaentin producing Chrysophaeum taylorii.</title>
        <authorList>
            <person name="Davison J."/>
            <person name="Bewley C."/>
        </authorList>
    </citation>
    <scope>NUCLEOTIDE SEQUENCE</scope>
    <source>
        <strain evidence="11">NIES-1699</strain>
    </source>
</reference>
<dbReference type="Pfam" id="PF00173">
    <property type="entry name" value="Cyt-b5"/>
    <property type="match status" value="1"/>
</dbReference>
<organism evidence="11 12">
    <name type="scientific">Chrysophaeum taylorii</name>
    <dbReference type="NCBI Taxonomy" id="2483200"/>
    <lineage>
        <taxon>Eukaryota</taxon>
        <taxon>Sar</taxon>
        <taxon>Stramenopiles</taxon>
        <taxon>Ochrophyta</taxon>
        <taxon>Pelagophyceae</taxon>
        <taxon>Pelagomonadales</taxon>
        <taxon>Pelagomonadaceae</taxon>
        <taxon>Chrysophaeum</taxon>
    </lineage>
</organism>
<dbReference type="SUPFAM" id="SSF55856">
    <property type="entry name" value="Cytochrome b5-like heme/steroid binding domain"/>
    <property type="match status" value="1"/>
</dbReference>
<dbReference type="PANTHER" id="PTHR21281:SF0">
    <property type="entry name" value="CYTOCHROME B5 DOMAIN-CONTAINING PROTEIN 1"/>
    <property type="match status" value="1"/>
</dbReference>
<dbReference type="GO" id="GO:0046872">
    <property type="term" value="F:metal ion binding"/>
    <property type="evidence" value="ECO:0007669"/>
    <property type="project" value="UniProtKB-KW"/>
</dbReference>
<evidence type="ECO:0000256" key="9">
    <source>
        <dbReference type="ARBA" id="ARBA00046139"/>
    </source>
</evidence>
<comment type="caution">
    <text evidence="11">The sequence shown here is derived from an EMBL/GenBank/DDBJ whole genome shotgun (WGS) entry which is preliminary data.</text>
</comment>
<dbReference type="PROSITE" id="PS50255">
    <property type="entry name" value="CYTOCHROME_B5_2"/>
    <property type="match status" value="1"/>
</dbReference>
<evidence type="ECO:0000256" key="5">
    <source>
        <dbReference type="ARBA" id="ARBA00023004"/>
    </source>
</evidence>
<dbReference type="AlphaFoldDB" id="A0AAD7XR81"/>
<dbReference type="EMBL" id="JAQMWT010000044">
    <property type="protein sequence ID" value="KAJ8612655.1"/>
    <property type="molecule type" value="Genomic_DNA"/>
</dbReference>
<comment type="subcellular location">
    <subcellularLocation>
        <location evidence="1">Cytoplasm</location>
        <location evidence="1">Cytoskeleton</location>
        <location evidence="1">Cilium axoneme</location>
    </subcellularLocation>
</comment>
<dbReference type="Gene3D" id="3.10.120.10">
    <property type="entry name" value="Cytochrome b5-like heme/steroid binding domain"/>
    <property type="match status" value="1"/>
</dbReference>
<evidence type="ECO:0000256" key="7">
    <source>
        <dbReference type="ARBA" id="ARBA00023273"/>
    </source>
</evidence>
<dbReference type="PANTHER" id="PTHR21281">
    <property type="entry name" value="CYTOCHROME B5 DOMAIN-CONTAINING PROTEIN 1"/>
    <property type="match status" value="1"/>
</dbReference>
<keyword evidence="3" id="KW-0349">Heme</keyword>
<dbReference type="GO" id="GO:0005930">
    <property type="term" value="C:axoneme"/>
    <property type="evidence" value="ECO:0007669"/>
    <property type="project" value="UniProtKB-SubCell"/>
</dbReference>
<dbReference type="Proteomes" id="UP001230188">
    <property type="component" value="Unassembled WGS sequence"/>
</dbReference>
<dbReference type="SMART" id="SM01117">
    <property type="entry name" value="Cyt-b5"/>
    <property type="match status" value="1"/>
</dbReference>
<evidence type="ECO:0000256" key="8">
    <source>
        <dbReference type="ARBA" id="ARBA00040649"/>
    </source>
</evidence>
<keyword evidence="6" id="KW-0206">Cytoskeleton</keyword>
<dbReference type="InterPro" id="IPR052320">
    <property type="entry name" value="Cytochrome_b5_domain"/>
</dbReference>
<evidence type="ECO:0000256" key="4">
    <source>
        <dbReference type="ARBA" id="ARBA00022723"/>
    </source>
</evidence>
<evidence type="ECO:0000256" key="2">
    <source>
        <dbReference type="ARBA" id="ARBA00022490"/>
    </source>
</evidence>
<name>A0AAD7XR81_9STRA</name>
<evidence type="ECO:0000256" key="6">
    <source>
        <dbReference type="ARBA" id="ARBA00023212"/>
    </source>
</evidence>
<keyword evidence="5" id="KW-0408">Iron</keyword>
<evidence type="ECO:0000259" key="10">
    <source>
        <dbReference type="PROSITE" id="PS50255"/>
    </source>
</evidence>
<evidence type="ECO:0000256" key="3">
    <source>
        <dbReference type="ARBA" id="ARBA00022617"/>
    </source>
</evidence>
<accession>A0AAD7XR81</accession>
<keyword evidence="7" id="KW-0966">Cell projection</keyword>